<keyword evidence="5" id="KW-1185">Reference proteome</keyword>
<organism evidence="4 5">
    <name type="scientific">Dongia soli</name>
    <dbReference type="NCBI Taxonomy" id="600628"/>
    <lineage>
        <taxon>Bacteria</taxon>
        <taxon>Pseudomonadati</taxon>
        <taxon>Pseudomonadota</taxon>
        <taxon>Alphaproteobacteria</taxon>
        <taxon>Rhodospirillales</taxon>
        <taxon>Dongiaceae</taxon>
        <taxon>Dongia</taxon>
    </lineage>
</organism>
<dbReference type="Pfam" id="PF15420">
    <property type="entry name" value="Abhydrolase_9_N"/>
    <property type="match status" value="1"/>
</dbReference>
<comment type="caution">
    <text evidence="4">The sequence shown here is derived from an EMBL/GenBank/DDBJ whole genome shotgun (WGS) entry which is preliminary data.</text>
</comment>
<evidence type="ECO:0000259" key="3">
    <source>
        <dbReference type="Pfam" id="PF15420"/>
    </source>
</evidence>
<evidence type="ECO:0000256" key="1">
    <source>
        <dbReference type="SAM" id="Phobius"/>
    </source>
</evidence>
<feature type="transmembrane region" description="Helical" evidence="1">
    <location>
        <begin position="41"/>
        <end position="62"/>
    </location>
</feature>
<keyword evidence="1" id="KW-1133">Transmembrane helix</keyword>
<feature type="transmembrane region" description="Helical" evidence="1">
    <location>
        <begin position="148"/>
        <end position="172"/>
    </location>
</feature>
<evidence type="ECO:0000313" key="4">
    <source>
        <dbReference type="EMBL" id="MDY0885722.1"/>
    </source>
</evidence>
<evidence type="ECO:0000313" key="5">
    <source>
        <dbReference type="Proteomes" id="UP001279642"/>
    </source>
</evidence>
<dbReference type="PIRSF" id="PIRSF007542">
    <property type="entry name" value="UCP007542"/>
    <property type="match status" value="1"/>
</dbReference>
<gene>
    <name evidence="4" type="ORF">SMD27_22990</name>
</gene>
<reference evidence="4 5" key="1">
    <citation type="journal article" date="2016" name="Antonie Van Leeuwenhoek">
        <title>Dongia soli sp. nov., isolated from soil from Dokdo, Korea.</title>
        <authorList>
            <person name="Kim D.U."/>
            <person name="Lee H."/>
            <person name="Kim H."/>
            <person name="Kim S.G."/>
            <person name="Ka J.O."/>
        </authorList>
    </citation>
    <scope>NUCLEOTIDE SEQUENCE [LARGE SCALE GENOMIC DNA]</scope>
    <source>
        <strain evidence="4 5">D78</strain>
    </source>
</reference>
<feature type="transmembrane region" description="Helical" evidence="1">
    <location>
        <begin position="193"/>
        <end position="217"/>
    </location>
</feature>
<dbReference type="Pfam" id="PF10081">
    <property type="entry name" value="Abhydrolase_9"/>
    <property type="match status" value="1"/>
</dbReference>
<dbReference type="InterPro" id="IPR012037">
    <property type="entry name" value="Alpha/beta-hydrolase_fam"/>
</dbReference>
<feature type="domain" description="Alpha/beta-hydrolase N-terminal" evidence="3">
    <location>
        <begin position="61"/>
        <end position="268"/>
    </location>
</feature>
<keyword evidence="1" id="KW-0472">Membrane</keyword>
<dbReference type="Proteomes" id="UP001279642">
    <property type="component" value="Unassembled WGS sequence"/>
</dbReference>
<dbReference type="EMBL" id="JAXCLW010000013">
    <property type="protein sequence ID" value="MDY0885722.1"/>
    <property type="molecule type" value="Genomic_DNA"/>
</dbReference>
<dbReference type="InterPro" id="IPR027788">
    <property type="entry name" value="Alpha/beta-hydrolase_N_dom"/>
</dbReference>
<dbReference type="InterPro" id="IPR027787">
    <property type="entry name" value="Alpha/beta-hydrolase_catalytic"/>
</dbReference>
<proteinExistence type="predicted"/>
<dbReference type="RefSeq" id="WP_320510798.1">
    <property type="nucleotide sequence ID" value="NZ_JAXCLW010000013.1"/>
</dbReference>
<accession>A0ABU5EHA2</accession>
<name>A0ABU5EHA2_9PROT</name>
<feature type="transmembrane region" description="Helical" evidence="1">
    <location>
        <begin position="107"/>
        <end position="128"/>
    </location>
</feature>
<protein>
    <submittedName>
        <fullName evidence="4">Alpha/beta-hydrolase family protein</fullName>
    </submittedName>
</protein>
<feature type="domain" description="Alpha/beta-hydrolase catalytic" evidence="2">
    <location>
        <begin position="285"/>
        <end position="573"/>
    </location>
</feature>
<keyword evidence="1" id="KW-0812">Transmembrane</keyword>
<feature type="transmembrane region" description="Helical" evidence="1">
    <location>
        <begin position="74"/>
        <end position="95"/>
    </location>
</feature>
<sequence>MMWRNSRTRPHGANDDLAGRRTTLGQYGALSNMRWDWLVRLWHSLSTVGLLLGSLFFAASLTPTLVPRTFLTQGVLSGFSFAAGYGIGVLGNWLWTYLEVPRPQGRILRNVTLAAAIVCAIIVIAFFWRWTQWQNSIRQIMELEPLAGAQPLGFALIALVTLTILIALARLFQLVFHFVSTRLHRFLPKRVSNVLGAIVGIALFWSVINGILVRALLHLADSSFREYDALIEPETSPPTAPLKTGSSASLIRWDDLGRAGREFISSEPSSADLHAFSGKDTREPVRVYVGLRSGETPQARANLALEELKRVGGFDRSVLIVVTPTGTGWIDPGALDSVEYLQDGDVASVAIQYSYLPSWLTLLVDPGYGADTAQALFSEIYRYWTSLPRDHRPRLYLHGLSLGALNSAQSVQLFEIIGDPIDGALWSGPPYSSEVWRSFMNDRNPGTPAWLPQFRDGSFVRFMNQDGVAVAPDSHWGPMRIVYLQYASDPVTFFDYQDLYREPDWMIPPRGPDVSPDLRWYPVVTLFQLTLDMLMATTTPPGYGHVFAPAHYVDAWIEVTDVKGWSADDIARLKRHLAKDNDHRGDALQ</sequence>
<evidence type="ECO:0000259" key="2">
    <source>
        <dbReference type="Pfam" id="PF10081"/>
    </source>
</evidence>